<reference evidence="4" key="1">
    <citation type="submission" date="2017-02" db="UniProtKB">
        <authorList>
            <consortium name="WormBaseParasite"/>
        </authorList>
    </citation>
    <scope>IDENTIFICATION</scope>
</reference>
<dbReference type="Proteomes" id="UP000278807">
    <property type="component" value="Unassembled WGS sequence"/>
</dbReference>
<evidence type="ECO:0000313" key="2">
    <source>
        <dbReference type="EMBL" id="VDO02790.1"/>
    </source>
</evidence>
<protein>
    <submittedName>
        <fullName evidence="4">BZIP domain-containing protein</fullName>
    </submittedName>
</protein>
<dbReference type="AlphaFoldDB" id="A0A0R3TIP3"/>
<feature type="region of interest" description="Disordered" evidence="1">
    <location>
        <begin position="1"/>
        <end position="31"/>
    </location>
</feature>
<accession>A0A0R3TIP3</accession>
<proteinExistence type="predicted"/>
<sequence length="118" mass="13286">MAMPSPSRNSDFGGLIPSAPNRLLSPPVSSTPDQSEIALGTFAQGRHSDLKRYQTFAAKKDVLMKREKDMKNSIAHLNQFLEEAMFLVNNCSERLAARDERIHDLMAENADLKRKLKE</sequence>
<name>A0A0R3TIP3_RODNA</name>
<dbReference type="WBParaSite" id="HNAJ_0000693401-mRNA-1">
    <property type="protein sequence ID" value="HNAJ_0000693401-mRNA-1"/>
    <property type="gene ID" value="HNAJ_0000693401"/>
</dbReference>
<feature type="compositionally biased region" description="Polar residues" evidence="1">
    <location>
        <begin position="1"/>
        <end position="10"/>
    </location>
</feature>
<keyword evidence="3" id="KW-1185">Reference proteome</keyword>
<organism evidence="4">
    <name type="scientific">Rodentolepis nana</name>
    <name type="common">Dwarf tapeworm</name>
    <name type="synonym">Hymenolepis nana</name>
    <dbReference type="NCBI Taxonomy" id="102285"/>
    <lineage>
        <taxon>Eukaryota</taxon>
        <taxon>Metazoa</taxon>
        <taxon>Spiralia</taxon>
        <taxon>Lophotrochozoa</taxon>
        <taxon>Platyhelminthes</taxon>
        <taxon>Cestoda</taxon>
        <taxon>Eucestoda</taxon>
        <taxon>Cyclophyllidea</taxon>
        <taxon>Hymenolepididae</taxon>
        <taxon>Rodentolepis</taxon>
    </lineage>
</organism>
<dbReference type="EMBL" id="UZAE01009129">
    <property type="protein sequence ID" value="VDO02790.1"/>
    <property type="molecule type" value="Genomic_DNA"/>
</dbReference>
<gene>
    <name evidence="2" type="ORF">HNAJ_LOCUS6930</name>
</gene>
<evidence type="ECO:0000313" key="4">
    <source>
        <dbReference type="WBParaSite" id="HNAJ_0000693401-mRNA-1"/>
    </source>
</evidence>
<evidence type="ECO:0000313" key="3">
    <source>
        <dbReference type="Proteomes" id="UP000278807"/>
    </source>
</evidence>
<reference evidence="2 3" key="2">
    <citation type="submission" date="2018-11" db="EMBL/GenBank/DDBJ databases">
        <authorList>
            <consortium name="Pathogen Informatics"/>
        </authorList>
    </citation>
    <scope>NUCLEOTIDE SEQUENCE [LARGE SCALE GENOMIC DNA]</scope>
</reference>
<evidence type="ECO:0000256" key="1">
    <source>
        <dbReference type="SAM" id="MobiDB-lite"/>
    </source>
</evidence>